<dbReference type="InterPro" id="IPR051328">
    <property type="entry name" value="T7SS_ABC-Transporter"/>
</dbReference>
<feature type="transmembrane region" description="Helical" evidence="5">
    <location>
        <begin position="698"/>
        <end position="720"/>
    </location>
</feature>
<keyword evidence="2 5" id="KW-0812">Transmembrane</keyword>
<dbReference type="InterPro" id="IPR011049">
    <property type="entry name" value="Serralysin-like_metalloprot_C"/>
</dbReference>
<dbReference type="SUPFAM" id="SSF101967">
    <property type="entry name" value="Adhesin YadA, collagen-binding domain"/>
    <property type="match status" value="1"/>
</dbReference>
<dbReference type="PANTHER" id="PTHR43077">
    <property type="entry name" value="TRANSPORT PERMEASE YVFS-RELATED"/>
    <property type="match status" value="1"/>
</dbReference>
<reference evidence="6" key="1">
    <citation type="submission" date="2019-06" db="EMBL/GenBank/DDBJ databases">
        <title>Whole genome shotgun sequence of Cellulomonas cellasea NBRC 3753.</title>
        <authorList>
            <person name="Hosoyama A."/>
            <person name="Uohara A."/>
            <person name="Ohji S."/>
            <person name="Ichikawa N."/>
        </authorList>
    </citation>
    <scope>NUCLEOTIDE SEQUENCE [LARGE SCALE GENOMIC DNA]</scope>
    <source>
        <strain evidence="6">NBRC 3753</strain>
    </source>
</reference>
<feature type="transmembrane region" description="Helical" evidence="5">
    <location>
        <begin position="20"/>
        <end position="44"/>
    </location>
</feature>
<feature type="transmembrane region" description="Helical" evidence="5">
    <location>
        <begin position="740"/>
        <end position="763"/>
    </location>
</feature>
<comment type="caution">
    <text evidence="6">The sequence shown here is derived from an EMBL/GenBank/DDBJ whole genome shotgun (WGS) entry which is preliminary data.</text>
</comment>
<dbReference type="InterPro" id="IPR023908">
    <property type="entry name" value="xxxLxxG_rpt"/>
</dbReference>
<dbReference type="NCBIfam" id="TIGR03057">
    <property type="entry name" value="xxxLxxG_by_4"/>
    <property type="match status" value="7"/>
</dbReference>
<gene>
    <name evidence="6" type="ORF">CCE01nite_18900</name>
</gene>
<dbReference type="GO" id="GO:0016020">
    <property type="term" value="C:membrane"/>
    <property type="evidence" value="ECO:0007669"/>
    <property type="project" value="UniProtKB-SubCell"/>
</dbReference>
<sequence length="786" mass="75112">MALTSPSLLRPERARTSGRATWVTVLGLVLVPLVVGGLLTWALWKPTERLDRMHAAIVNLDKAVEVDGQTVPLGRQLASALVTSDGASADAEGDGAAADGTAADGGAAGVANAVDDGTDTTGVANVSGSDSSGNFTWVLTDTDDAEQGLADGTYATVVTIPEDFSAAATSFGGEAGDAVQARIDIATSERSRLVDAAVAQAVTTTAVGLLNDQLTTTYLDNVLVGFTTLHDSLGEAASGADQLASGAGQLGTGATQVADGTTALADGVGQLGDGADALAGGIGQLGTGAGQLAGGVGQLATGAGELSSGLSRLAQETRASAQAAAGSAPQVAQLTQGADALAGGVGRVGAGAASLADAAAGNQSLVDGALQQIGVLASACAGSRATPDEAAAADAACQAVVGYTTAQRAPDESGPGGFPTLAFSAKGLATGSVGLRDGVTGGDQSLVAGATQLAAGVRGLAGGVTASASGLGTLADYLDQSAQGAAQLASGARTAAGGARDLASGARTAAGGARELASGADDAAAGAGELASGAGQVASGAAELSSGAGELASGLGEAGEQVPSYTDEEAATLADVVATPVAARAADDGALFGDTSVPWLAALALWLGGLATFVVLAAVPHRSLGSTRSSVRLALGAFAPGALVGAVQGLAVGGIMAFALDLSPAGWTAFFAVAVLAGVAFAAVNQGLVAVLGGVGRFASVVIAVVGLAGAVVSTVPALVEHVFAALPLSAALDGLQGVVTGQGGAGGAIAALLVWALAGLAASTAAVARRRVVPAGQLARWVRAA</sequence>
<evidence type="ECO:0000256" key="5">
    <source>
        <dbReference type="SAM" id="Phobius"/>
    </source>
</evidence>
<proteinExistence type="predicted"/>
<evidence type="ECO:0008006" key="8">
    <source>
        <dbReference type="Google" id="ProtNLM"/>
    </source>
</evidence>
<protein>
    <recommendedName>
        <fullName evidence="8">YhgE/Pip domain-containing protein</fullName>
    </recommendedName>
</protein>
<dbReference type="AlphaFoldDB" id="A0A4Y3KU20"/>
<evidence type="ECO:0000313" key="6">
    <source>
        <dbReference type="EMBL" id="GEA87941.1"/>
    </source>
</evidence>
<feature type="transmembrane region" description="Helical" evidence="5">
    <location>
        <begin position="631"/>
        <end position="660"/>
    </location>
</feature>
<name>A0A4Y3KU20_9CELL</name>
<evidence type="ECO:0000313" key="7">
    <source>
        <dbReference type="Proteomes" id="UP000317046"/>
    </source>
</evidence>
<feature type="transmembrane region" description="Helical" evidence="5">
    <location>
        <begin position="599"/>
        <end position="619"/>
    </location>
</feature>
<dbReference type="PANTHER" id="PTHR43077:SF5">
    <property type="entry name" value="PHAGE INFECTION PROTEIN"/>
    <property type="match status" value="1"/>
</dbReference>
<dbReference type="EMBL" id="BJLR01000017">
    <property type="protein sequence ID" value="GEA87941.1"/>
    <property type="molecule type" value="Genomic_DNA"/>
</dbReference>
<dbReference type="Gene3D" id="1.10.287.950">
    <property type="entry name" value="Methyl-accepting chemotaxis protein"/>
    <property type="match status" value="1"/>
</dbReference>
<dbReference type="Proteomes" id="UP000317046">
    <property type="component" value="Unassembled WGS sequence"/>
</dbReference>
<keyword evidence="3 5" id="KW-1133">Transmembrane helix</keyword>
<evidence type="ECO:0000256" key="1">
    <source>
        <dbReference type="ARBA" id="ARBA00004141"/>
    </source>
</evidence>
<organism evidence="6 7">
    <name type="scientific">Cellulomonas cellasea</name>
    <dbReference type="NCBI Taxonomy" id="43670"/>
    <lineage>
        <taxon>Bacteria</taxon>
        <taxon>Bacillati</taxon>
        <taxon>Actinomycetota</taxon>
        <taxon>Actinomycetes</taxon>
        <taxon>Micrococcales</taxon>
        <taxon>Cellulomonadaceae</taxon>
        <taxon>Cellulomonas</taxon>
    </lineage>
</organism>
<keyword evidence="4 5" id="KW-0472">Membrane</keyword>
<feature type="transmembrane region" description="Helical" evidence="5">
    <location>
        <begin position="666"/>
        <end position="691"/>
    </location>
</feature>
<comment type="subcellular location">
    <subcellularLocation>
        <location evidence="1">Membrane</location>
        <topology evidence="1">Multi-pass membrane protein</topology>
    </subcellularLocation>
</comment>
<evidence type="ECO:0000256" key="3">
    <source>
        <dbReference type="ARBA" id="ARBA00022989"/>
    </source>
</evidence>
<evidence type="ECO:0000256" key="2">
    <source>
        <dbReference type="ARBA" id="ARBA00022692"/>
    </source>
</evidence>
<keyword evidence="7" id="KW-1185">Reference proteome</keyword>
<accession>A0A4Y3KU20</accession>
<dbReference type="RefSeq" id="WP_141372244.1">
    <property type="nucleotide sequence ID" value="NZ_BJLR01000017.1"/>
</dbReference>
<evidence type="ECO:0000256" key="4">
    <source>
        <dbReference type="ARBA" id="ARBA00023136"/>
    </source>
</evidence>
<dbReference type="Gene3D" id="3.40.1710.10">
    <property type="entry name" value="abc type-2 transporter like domain"/>
    <property type="match status" value="1"/>
</dbReference>